<dbReference type="AlphaFoldDB" id="L7VXT5"/>
<proteinExistence type="predicted"/>
<feature type="transmembrane region" description="Helical" evidence="1">
    <location>
        <begin position="20"/>
        <end position="40"/>
    </location>
</feature>
<keyword evidence="1" id="KW-0812">Transmembrane</keyword>
<organism evidence="2">
    <name type="scientific">uncultured bacterium A1Q1_fos_2140</name>
    <dbReference type="NCBI Taxonomy" id="1256565"/>
    <lineage>
        <taxon>Bacteria</taxon>
        <taxon>environmental samples</taxon>
    </lineage>
</organism>
<sequence>MFAIPLDSLDEFTGIGLDKTAVVAFMQGLAKFWIFIGGSVRQKCRKTYTIKIAQYPGLVMIKFS</sequence>
<keyword evidence="1" id="KW-0472">Membrane</keyword>
<evidence type="ECO:0000256" key="1">
    <source>
        <dbReference type="SAM" id="Phobius"/>
    </source>
</evidence>
<protein>
    <submittedName>
        <fullName evidence="2">Uncharacterized protein</fullName>
    </submittedName>
</protein>
<evidence type="ECO:0000313" key="2">
    <source>
        <dbReference type="EMBL" id="AGC71868.1"/>
    </source>
</evidence>
<reference evidence="2" key="1">
    <citation type="submission" date="2012-09" db="EMBL/GenBank/DDBJ databases">
        <title>Metagenomic Characterization of a Microbial Community in Wastewater Detects High Levels of Antibiotic Resistance.</title>
        <authorList>
            <person name="Abrams M."/>
            <person name="Caldwell A."/>
            <person name="Vandaei E."/>
            <person name="Lee W."/>
            <person name="Perrott J."/>
            <person name="Khan S.Y."/>
            <person name="Ta J."/>
            <person name="Romero D."/>
            <person name="Nguyen V."/>
            <person name="Pourmand N."/>
            <person name="Ouverney C.C."/>
        </authorList>
    </citation>
    <scope>NUCLEOTIDE SEQUENCE</scope>
</reference>
<name>L7VXT5_9BACT</name>
<keyword evidence="1" id="KW-1133">Transmembrane helix</keyword>
<dbReference type="EMBL" id="JX649885">
    <property type="protein sequence ID" value="AGC71868.1"/>
    <property type="molecule type" value="Genomic_DNA"/>
</dbReference>
<accession>L7VXT5</accession>